<dbReference type="InterPro" id="IPR010998">
    <property type="entry name" value="Integrase_recombinase_N"/>
</dbReference>
<dbReference type="InterPro" id="IPR011010">
    <property type="entry name" value="DNA_brk_join_enz"/>
</dbReference>
<dbReference type="KEGG" id="ruj:E5Z56_05400"/>
<keyword evidence="2" id="KW-0238">DNA-binding</keyword>
<dbReference type="PANTHER" id="PTHR30349">
    <property type="entry name" value="PHAGE INTEGRASE-RELATED"/>
    <property type="match status" value="1"/>
</dbReference>
<comment type="similarity">
    <text evidence="1">Belongs to the 'phage' integrase family.</text>
</comment>
<reference evidence="5 6" key="1">
    <citation type="submission" date="2019-04" db="EMBL/GenBank/DDBJ databases">
        <authorList>
            <person name="Embree M."/>
            <person name="Gaffney J.R."/>
        </authorList>
    </citation>
    <scope>NUCLEOTIDE SEQUENCE [LARGE SCALE GENOMIC DNA]</scope>
    <source>
        <strain evidence="5 6">JE7A12</strain>
    </source>
</reference>
<dbReference type="RefSeq" id="WP_138156912.1">
    <property type="nucleotide sequence ID" value="NZ_CP039381.1"/>
</dbReference>
<evidence type="ECO:0000259" key="4">
    <source>
        <dbReference type="PROSITE" id="PS51898"/>
    </source>
</evidence>
<dbReference type="InterPro" id="IPR013762">
    <property type="entry name" value="Integrase-like_cat_sf"/>
</dbReference>
<keyword evidence="6" id="KW-1185">Reference proteome</keyword>
<dbReference type="Proteomes" id="UP000301475">
    <property type="component" value="Chromosome"/>
</dbReference>
<evidence type="ECO:0000313" key="6">
    <source>
        <dbReference type="Proteomes" id="UP000301475"/>
    </source>
</evidence>
<accession>A0A4P8XVW2</accession>
<dbReference type="OrthoDB" id="111144at2"/>
<feature type="domain" description="Tyr recombinase" evidence="4">
    <location>
        <begin position="175"/>
        <end position="381"/>
    </location>
</feature>
<dbReference type="InterPro" id="IPR025269">
    <property type="entry name" value="SAM-like_dom"/>
</dbReference>
<organism evidence="5 6">
    <name type="scientific">Ruminococcus bovis</name>
    <dbReference type="NCBI Taxonomy" id="2564099"/>
    <lineage>
        <taxon>Bacteria</taxon>
        <taxon>Bacillati</taxon>
        <taxon>Bacillota</taxon>
        <taxon>Clostridia</taxon>
        <taxon>Eubacteriales</taxon>
        <taxon>Oscillospiraceae</taxon>
        <taxon>Ruminococcus</taxon>
    </lineage>
</organism>
<name>A0A4P8XVW2_9FIRM</name>
<gene>
    <name evidence="5" type="ORF">E5Z56_05400</name>
</gene>
<sequence length="389" mass="44676">MEGSLIIKGNYYYAKFRVNGKQKMIATKIPVKGNNKRRAEQKMKEIIESYKDINLECDDVLFTDFLDKWLKGIKGIIKPSTWESYDKTVSGKLKPYFESKRYKFKDMKPEVFTKYFVFLSQHGKSNGKGGLSYKTVKNIRGVLSSAYEYALENRYVNENPVLRSRMPSFPHSIKKDVPEYNAQQVRKLLLYAKEHESHIYIFLLLALYTGLRKGELLALTWDDVDYDKKLLRVNKSRTGSRKDVTMQITTPKTASSNRKIPLNDTVMEALKEEKQRQEDYAKLLGNGYDKSHNFIVRTVLGKPYVNLSAINRVVNRLTENAGLSHCTIHGFRHSVASILDDNGVPIQDISVLLGHESVQTTERIYINRRKTAKETTINALDSAINLNIA</sequence>
<dbReference type="EMBL" id="CP039381">
    <property type="protein sequence ID" value="QCT06832.1"/>
    <property type="molecule type" value="Genomic_DNA"/>
</dbReference>
<dbReference type="Gene3D" id="1.10.443.10">
    <property type="entry name" value="Intergrase catalytic core"/>
    <property type="match status" value="1"/>
</dbReference>
<protein>
    <submittedName>
        <fullName evidence="5">Site-specific integrase</fullName>
    </submittedName>
</protein>
<evidence type="ECO:0000313" key="5">
    <source>
        <dbReference type="EMBL" id="QCT06832.1"/>
    </source>
</evidence>
<evidence type="ECO:0000256" key="1">
    <source>
        <dbReference type="ARBA" id="ARBA00008857"/>
    </source>
</evidence>
<dbReference type="PANTHER" id="PTHR30349:SF41">
    <property type="entry name" value="INTEGRASE_RECOMBINASE PROTEIN MJ0367-RELATED"/>
    <property type="match status" value="1"/>
</dbReference>
<dbReference type="Pfam" id="PF13102">
    <property type="entry name" value="Phage_int_SAM_5"/>
    <property type="match status" value="1"/>
</dbReference>
<dbReference type="AlphaFoldDB" id="A0A4P8XVW2"/>
<dbReference type="GO" id="GO:0003677">
    <property type="term" value="F:DNA binding"/>
    <property type="evidence" value="ECO:0007669"/>
    <property type="project" value="UniProtKB-KW"/>
</dbReference>
<dbReference type="InterPro" id="IPR002104">
    <property type="entry name" value="Integrase_catalytic"/>
</dbReference>
<dbReference type="SUPFAM" id="SSF56349">
    <property type="entry name" value="DNA breaking-rejoining enzymes"/>
    <property type="match status" value="1"/>
</dbReference>
<dbReference type="Gene3D" id="1.10.150.130">
    <property type="match status" value="1"/>
</dbReference>
<proteinExistence type="inferred from homology"/>
<dbReference type="InterPro" id="IPR050090">
    <property type="entry name" value="Tyrosine_recombinase_XerCD"/>
</dbReference>
<dbReference type="Pfam" id="PF00589">
    <property type="entry name" value="Phage_integrase"/>
    <property type="match status" value="1"/>
</dbReference>
<dbReference type="PROSITE" id="PS51898">
    <property type="entry name" value="TYR_RECOMBINASE"/>
    <property type="match status" value="1"/>
</dbReference>
<dbReference type="CDD" id="cd01189">
    <property type="entry name" value="INT_ICEBs1_C_like"/>
    <property type="match status" value="1"/>
</dbReference>
<dbReference type="GO" id="GO:0006310">
    <property type="term" value="P:DNA recombination"/>
    <property type="evidence" value="ECO:0007669"/>
    <property type="project" value="UniProtKB-KW"/>
</dbReference>
<dbReference type="GO" id="GO:0015074">
    <property type="term" value="P:DNA integration"/>
    <property type="evidence" value="ECO:0007669"/>
    <property type="project" value="InterPro"/>
</dbReference>
<evidence type="ECO:0000256" key="2">
    <source>
        <dbReference type="ARBA" id="ARBA00023125"/>
    </source>
</evidence>
<evidence type="ECO:0000256" key="3">
    <source>
        <dbReference type="ARBA" id="ARBA00023172"/>
    </source>
</evidence>
<keyword evidence="3" id="KW-0233">DNA recombination</keyword>